<proteinExistence type="predicted"/>
<dbReference type="RefSeq" id="WP_154278039.1">
    <property type="nucleotide sequence ID" value="NZ_WKLJ01000001.1"/>
</dbReference>
<gene>
    <name evidence="1" type="ORF">GKE01_11345</name>
</gene>
<dbReference type="EMBL" id="WKLP01000015">
    <property type="protein sequence ID" value="MRY12062.1"/>
    <property type="molecule type" value="Genomic_DNA"/>
</dbReference>
<comment type="caution">
    <text evidence="1">The sequence shown here is derived from an EMBL/GenBank/DDBJ whole genome shotgun (WGS) entry which is preliminary data.</text>
</comment>
<name>A0A6G1ZE14_9BACT</name>
<evidence type="ECO:0000313" key="1">
    <source>
        <dbReference type="EMBL" id="MRY12062.1"/>
    </source>
</evidence>
<protein>
    <recommendedName>
        <fullName evidence="2">Nucleoid-associated protein</fullName>
    </recommendedName>
</protein>
<dbReference type="Pfam" id="PF04245">
    <property type="entry name" value="NA37"/>
    <property type="match status" value="1"/>
</dbReference>
<reference evidence="1" key="1">
    <citation type="journal article" date="2019" name="Nat. Med.">
        <title>A library of human gut bacterial isolates paired with longitudinal multiomics data enables mechanistic microbiome research.</title>
        <authorList>
            <person name="Poyet M."/>
            <person name="Groussin M."/>
            <person name="Gibbons S.M."/>
            <person name="Avila-Pacheco J."/>
            <person name="Jiang X."/>
            <person name="Kearney S.M."/>
            <person name="Perrotta A.R."/>
            <person name="Berdy B."/>
            <person name="Zhao S."/>
            <person name="Lieberman T.D."/>
            <person name="Swanson P.K."/>
            <person name="Smith M."/>
            <person name="Roesemann S."/>
            <person name="Alexander J.E."/>
            <person name="Rich S.A."/>
            <person name="Livny J."/>
            <person name="Vlamakis H."/>
            <person name="Clish C."/>
            <person name="Bullock K."/>
            <person name="Deik A."/>
            <person name="Scott J."/>
            <person name="Pierce K.A."/>
            <person name="Xavier R.J."/>
            <person name="Alm E.J."/>
        </authorList>
    </citation>
    <scope>NUCLEOTIDE SEQUENCE</scope>
    <source>
        <strain evidence="1">BIOML-A4</strain>
    </source>
</reference>
<dbReference type="InterPro" id="IPR007358">
    <property type="entry name" value="Nucleoid_associated_NdpA"/>
</dbReference>
<organism evidence="1">
    <name type="scientific">Parabacteroides goldsteinii</name>
    <dbReference type="NCBI Taxonomy" id="328812"/>
    <lineage>
        <taxon>Bacteria</taxon>
        <taxon>Pseudomonadati</taxon>
        <taxon>Bacteroidota</taxon>
        <taxon>Bacteroidia</taxon>
        <taxon>Bacteroidales</taxon>
        <taxon>Tannerellaceae</taxon>
        <taxon>Parabacteroides</taxon>
    </lineage>
</organism>
<sequence length="358" mass="40763">MINIELIDFKRVIMHEILRKTNQSDAMPSCVDSLVVLDDDVIKTLKDRLNIAFGKRTRCFEMNVANIAPGSFYNLCKDLKLQENNVFIENSKQLAGLLAKSQNQKKIPGGYFLFIEGVNRVKQTSVYIAIKADLQEALLKDKVTGVISVLKEVFLSPAQKFYKVGLMEEKPNEVQSIDPNDLFTCFLFDEQFNTSEALPATYFFKDFLGFSEDKNTKIVTKRFYDQASSFINTNFPNMEERLNLLNALKVSLVDSNRQLFDPKEFGDSFIGDLDKRNQYSSTILSQFPSSFLKNTALLDASFKHSSMFFPNKIKVSGPSADFDTYVSIVSDGEELRHIDGLFEEYTVLLVKGKPRRNV</sequence>
<evidence type="ECO:0008006" key="2">
    <source>
        <dbReference type="Google" id="ProtNLM"/>
    </source>
</evidence>
<accession>A0A6G1ZE14</accession>
<dbReference type="AlphaFoldDB" id="A0A6G1ZE14"/>
<dbReference type="GO" id="GO:0009295">
    <property type="term" value="C:nucleoid"/>
    <property type="evidence" value="ECO:0007669"/>
    <property type="project" value="InterPro"/>
</dbReference>